<dbReference type="EMBL" id="MU855540">
    <property type="protein sequence ID" value="KAK3901990.1"/>
    <property type="molecule type" value="Genomic_DNA"/>
</dbReference>
<comment type="caution">
    <text evidence="2">The sequence shown here is derived from an EMBL/GenBank/DDBJ whole genome shotgun (WGS) entry which is preliminary data.</text>
</comment>
<dbReference type="Proteomes" id="UP001303889">
    <property type="component" value="Unassembled WGS sequence"/>
</dbReference>
<evidence type="ECO:0000313" key="3">
    <source>
        <dbReference type="Proteomes" id="UP001303889"/>
    </source>
</evidence>
<feature type="compositionally biased region" description="Acidic residues" evidence="1">
    <location>
        <begin position="162"/>
        <end position="172"/>
    </location>
</feature>
<sequence>MPPVAHKKRSAAQRAAFQKRATALHARKAAQKGAGSAPSPKLPPPAPPKKNPPRDKSDPPKKDEKEEEEYEVGAERAQACVGCLRSALRGKSPGRCHDAVTKGSRCARCARGKKCVPIPVVALTAANRFLVVRQGREQLPAKVSFDALRTCVRVLLALAGEDPDADDDDDDSVTGMPTRKKQKKEEKKKEKGPVEEEEESSDDDLAPGIDPHAFAAVAAALSAFLTPQKRRKGSK</sequence>
<organism evidence="2 3">
    <name type="scientific">Staphylotrichum tortipilum</name>
    <dbReference type="NCBI Taxonomy" id="2831512"/>
    <lineage>
        <taxon>Eukaryota</taxon>
        <taxon>Fungi</taxon>
        <taxon>Dikarya</taxon>
        <taxon>Ascomycota</taxon>
        <taxon>Pezizomycotina</taxon>
        <taxon>Sordariomycetes</taxon>
        <taxon>Sordariomycetidae</taxon>
        <taxon>Sordariales</taxon>
        <taxon>Chaetomiaceae</taxon>
        <taxon>Staphylotrichum</taxon>
    </lineage>
</organism>
<proteinExistence type="predicted"/>
<feature type="compositionally biased region" description="Basic and acidic residues" evidence="1">
    <location>
        <begin position="52"/>
        <end position="64"/>
    </location>
</feature>
<feature type="region of interest" description="Disordered" evidence="1">
    <location>
        <begin position="1"/>
        <end position="71"/>
    </location>
</feature>
<name>A0AAN6MJC8_9PEZI</name>
<reference evidence="2" key="1">
    <citation type="journal article" date="2023" name="Mol. Phylogenet. Evol.">
        <title>Genome-scale phylogeny and comparative genomics of the fungal order Sordariales.</title>
        <authorList>
            <person name="Hensen N."/>
            <person name="Bonometti L."/>
            <person name="Westerberg I."/>
            <person name="Brannstrom I.O."/>
            <person name="Guillou S."/>
            <person name="Cros-Aarteil S."/>
            <person name="Calhoun S."/>
            <person name="Haridas S."/>
            <person name="Kuo A."/>
            <person name="Mondo S."/>
            <person name="Pangilinan J."/>
            <person name="Riley R."/>
            <person name="LaButti K."/>
            <person name="Andreopoulos B."/>
            <person name="Lipzen A."/>
            <person name="Chen C."/>
            <person name="Yan M."/>
            <person name="Daum C."/>
            <person name="Ng V."/>
            <person name="Clum A."/>
            <person name="Steindorff A."/>
            <person name="Ohm R.A."/>
            <person name="Martin F."/>
            <person name="Silar P."/>
            <person name="Natvig D.O."/>
            <person name="Lalanne C."/>
            <person name="Gautier V."/>
            <person name="Ament-Velasquez S.L."/>
            <person name="Kruys A."/>
            <person name="Hutchinson M.I."/>
            <person name="Powell A.J."/>
            <person name="Barry K."/>
            <person name="Miller A.N."/>
            <person name="Grigoriev I.V."/>
            <person name="Debuchy R."/>
            <person name="Gladieux P."/>
            <person name="Hiltunen Thoren M."/>
            <person name="Johannesson H."/>
        </authorList>
    </citation>
    <scope>NUCLEOTIDE SEQUENCE</scope>
    <source>
        <strain evidence="2">CBS 103.79</strain>
    </source>
</reference>
<feature type="compositionally biased region" description="Pro residues" evidence="1">
    <location>
        <begin position="40"/>
        <end position="50"/>
    </location>
</feature>
<gene>
    <name evidence="2" type="ORF">C8A05DRAFT_34313</name>
</gene>
<evidence type="ECO:0000313" key="2">
    <source>
        <dbReference type="EMBL" id="KAK3901990.1"/>
    </source>
</evidence>
<feature type="compositionally biased region" description="Basic and acidic residues" evidence="1">
    <location>
        <begin position="183"/>
        <end position="194"/>
    </location>
</feature>
<feature type="compositionally biased region" description="Acidic residues" evidence="1">
    <location>
        <begin position="195"/>
        <end position="205"/>
    </location>
</feature>
<protein>
    <submittedName>
        <fullName evidence="2">Uncharacterized protein</fullName>
    </submittedName>
</protein>
<keyword evidence="3" id="KW-1185">Reference proteome</keyword>
<reference evidence="2" key="2">
    <citation type="submission" date="2023-05" db="EMBL/GenBank/DDBJ databases">
        <authorList>
            <consortium name="Lawrence Berkeley National Laboratory"/>
            <person name="Steindorff A."/>
            <person name="Hensen N."/>
            <person name="Bonometti L."/>
            <person name="Westerberg I."/>
            <person name="Brannstrom I.O."/>
            <person name="Guillou S."/>
            <person name="Cros-Aarteil S."/>
            <person name="Calhoun S."/>
            <person name="Haridas S."/>
            <person name="Kuo A."/>
            <person name="Mondo S."/>
            <person name="Pangilinan J."/>
            <person name="Riley R."/>
            <person name="Labutti K."/>
            <person name="Andreopoulos B."/>
            <person name="Lipzen A."/>
            <person name="Chen C."/>
            <person name="Yanf M."/>
            <person name="Daum C."/>
            <person name="Ng V."/>
            <person name="Clum A."/>
            <person name="Ohm R."/>
            <person name="Martin F."/>
            <person name="Silar P."/>
            <person name="Natvig D."/>
            <person name="Lalanne C."/>
            <person name="Gautier V."/>
            <person name="Ament-Velasquez S.L."/>
            <person name="Kruys A."/>
            <person name="Hutchinson M.I."/>
            <person name="Powell A.J."/>
            <person name="Barry K."/>
            <person name="Miller A.N."/>
            <person name="Grigoriev I.V."/>
            <person name="Debuchy R."/>
            <person name="Gladieux P."/>
            <person name="Thoren M.H."/>
            <person name="Johannesson H."/>
        </authorList>
    </citation>
    <scope>NUCLEOTIDE SEQUENCE</scope>
    <source>
        <strain evidence="2">CBS 103.79</strain>
    </source>
</reference>
<dbReference type="AlphaFoldDB" id="A0AAN6MJC8"/>
<accession>A0AAN6MJC8</accession>
<evidence type="ECO:0000256" key="1">
    <source>
        <dbReference type="SAM" id="MobiDB-lite"/>
    </source>
</evidence>
<feature type="compositionally biased region" description="Basic residues" evidence="1">
    <location>
        <begin position="1"/>
        <end position="11"/>
    </location>
</feature>
<feature type="region of interest" description="Disordered" evidence="1">
    <location>
        <begin position="162"/>
        <end position="209"/>
    </location>
</feature>